<dbReference type="EMBL" id="CAJNOU010001861">
    <property type="protein sequence ID" value="CAF1261426.1"/>
    <property type="molecule type" value="Genomic_DNA"/>
</dbReference>
<dbReference type="Gene3D" id="3.60.10.10">
    <property type="entry name" value="Endonuclease/exonuclease/phosphatase"/>
    <property type="match status" value="2"/>
</dbReference>
<name>A0A815ASQ8_9BILA</name>
<proteinExistence type="predicted"/>
<dbReference type="SUPFAM" id="SSF56219">
    <property type="entry name" value="DNase I-like"/>
    <property type="match status" value="2"/>
</dbReference>
<evidence type="ECO:0000313" key="1">
    <source>
        <dbReference type="EMBL" id="CAF1261426.1"/>
    </source>
</evidence>
<reference evidence="1" key="1">
    <citation type="submission" date="2021-02" db="EMBL/GenBank/DDBJ databases">
        <authorList>
            <person name="Nowell W R."/>
        </authorList>
    </citation>
    <scope>NUCLEOTIDE SEQUENCE</scope>
</reference>
<protein>
    <recommendedName>
        <fullName evidence="3">Endonuclease/exonuclease/phosphatase domain-containing protein</fullName>
    </recommendedName>
</protein>
<dbReference type="PANTHER" id="PTHR23227:SF67">
    <property type="entry name" value="CRANIOFACIAL DEVELOPMENT PROTEIN 2-LIKE"/>
    <property type="match status" value="1"/>
</dbReference>
<organism evidence="1 2">
    <name type="scientific">Rotaria sordida</name>
    <dbReference type="NCBI Taxonomy" id="392033"/>
    <lineage>
        <taxon>Eukaryota</taxon>
        <taxon>Metazoa</taxon>
        <taxon>Spiralia</taxon>
        <taxon>Gnathifera</taxon>
        <taxon>Rotifera</taxon>
        <taxon>Eurotatoria</taxon>
        <taxon>Bdelloidea</taxon>
        <taxon>Philodinida</taxon>
        <taxon>Philodinidae</taxon>
        <taxon>Rotaria</taxon>
    </lineage>
</organism>
<comment type="caution">
    <text evidence="1">The sequence shown here is derived from an EMBL/GenBank/DDBJ whole genome shotgun (WGS) entry which is preliminary data.</text>
</comment>
<accession>A0A815ASQ8</accession>
<evidence type="ECO:0000313" key="2">
    <source>
        <dbReference type="Proteomes" id="UP000663889"/>
    </source>
</evidence>
<gene>
    <name evidence="1" type="ORF">SEV965_LOCUS24262</name>
</gene>
<dbReference type="InterPro" id="IPR036691">
    <property type="entry name" value="Endo/exonu/phosph_ase_sf"/>
</dbReference>
<sequence length="352" mass="40402">MGDFNARVGVEQANTSGGTVGKHAIDKQNQNGRRLVDFCLLNSLIVTNTFFPHKAVHQGTWMHPKTKQWHMLDYVLVNRKFRTSVQDVRVHRGATGGIGTDHHLIRAKIRLHLKCRRKKEKKKNKDQLNRWKEYFDEMLNVNTTISEQILQQIPSPTIDDEELARQDAVPTLNEVAKAIEQIKNKKAPGKDDVPAELLKAGGNTVTEWLHEIIRDMWEQEIMNDMIIIMGDFNAHVGVEQANTAGGTVGKRTIDKQNQNGRRLVDFCLFNSLIVTNTFFPHKAVYQGTWMHPKIKQWYMLDYVLVNRKFGTSVQAVRAHRGVTGSIGIDHHLIRAKIQLHLKCRRKTERKVD</sequence>
<dbReference type="Proteomes" id="UP000663889">
    <property type="component" value="Unassembled WGS sequence"/>
</dbReference>
<dbReference type="AlphaFoldDB" id="A0A815ASQ8"/>
<dbReference type="InterPro" id="IPR027124">
    <property type="entry name" value="Swc5/CFDP1/2"/>
</dbReference>
<evidence type="ECO:0008006" key="3">
    <source>
        <dbReference type="Google" id="ProtNLM"/>
    </source>
</evidence>
<dbReference type="PANTHER" id="PTHR23227">
    <property type="entry name" value="BUCENTAUR RELATED"/>
    <property type="match status" value="1"/>
</dbReference>